<evidence type="ECO:0000313" key="6">
    <source>
        <dbReference type="EMBL" id="MDC4238927.1"/>
    </source>
</evidence>
<dbReference type="SUPFAM" id="SSF53649">
    <property type="entry name" value="Alkaline phosphatase-like"/>
    <property type="match status" value="2"/>
</dbReference>
<dbReference type="Proteomes" id="UP001141183">
    <property type="component" value="Unassembled WGS sequence"/>
</dbReference>
<dbReference type="InterPro" id="IPR017850">
    <property type="entry name" value="Alkaline_phosphatase_core_sf"/>
</dbReference>
<dbReference type="InterPro" id="IPR008963">
    <property type="entry name" value="Purple_acid_Pase-like_N"/>
</dbReference>
<dbReference type="Gene3D" id="2.60.40.380">
    <property type="entry name" value="Purple acid phosphatase-like, N-terminal"/>
    <property type="match status" value="1"/>
</dbReference>
<dbReference type="SUPFAM" id="SSF56300">
    <property type="entry name" value="Metallo-dependent phosphatases"/>
    <property type="match status" value="1"/>
</dbReference>
<keyword evidence="3" id="KW-0812">Transmembrane</keyword>
<dbReference type="SUPFAM" id="SSF49363">
    <property type="entry name" value="Purple acid phosphatase, N-terminal domain"/>
    <property type="match status" value="1"/>
</dbReference>
<dbReference type="InterPro" id="IPR004843">
    <property type="entry name" value="Calcineurin-like_PHP"/>
</dbReference>
<dbReference type="PANTHER" id="PTHR45867:SF3">
    <property type="entry name" value="ACID PHOSPHATASE TYPE 7"/>
    <property type="match status" value="1"/>
</dbReference>
<feature type="region of interest" description="Disordered" evidence="2">
    <location>
        <begin position="1651"/>
        <end position="1685"/>
    </location>
</feature>
<dbReference type="InterPro" id="IPR008979">
    <property type="entry name" value="Galactose-bd-like_sf"/>
</dbReference>
<sequence>MRVNNKRGLALIVAICLIISIVPSKIILAENNSEKNVINLVIDGLSDKMYEEIKSRGVDTPNIDLLISNGARLREVETVIPSYGGSQATALTGADTDTNRFLYRYYDRESNTCINDTKKTFNMEAQTIFEKFIEDNNGAKVLATGWHLGDKSIDGRGVFKEGNENYKLKEYERGDKLISVESVTKDIIEAINTNDTPKLIMAYSNDIKMAGWGGTDSLINNKLDETIRLIDKNLGEIVNALKDTGKYKNTTIILNSLSNVYTIGSKITTGSLASKITSATGVKAVESGGGNIESDVKVVIIKQYIMAYAQLYFTNNATEEDKEKVLSYLKDKTNDIGENIEDIYSYEELGISRDYCDYLINPISGKSFSAAGSGTFRTDNLDYREVFCVVSGEDIENGSGVKGSLSIKDIAATICSILGVNPPNNNEGKAWVFEQVSEAPIITVIYPKDNMTVYKDVITLTGSTNMEAIVKLNGVEVNVSDNKFSADVTLSEGKNDIVITATNSDGKSSTKVVTVRYMIKPEIPDGNIAVYINWDGFANYYIDLAEKEGKIPTLSNIKNNEGVYFSNAKTGIPSITNPMQAAIASGTTSKYTGNSYRYFDKEKNVIVQETPSRKNESETMAESVVRQGLNAISINQFAFEDRGTVIGDELNPYVNSDIGENGCSDAIARFDTAIELVKNLRAGDIKLDAVPRFIALYMDDLDGIGHNEVETYGSKLAKTEDERIKNVVDRLELMDKKLGEFIEACKEAGIYEKMSFVLTADHGMANFGLQNSTNDDSYKSKLEDLINTIEGLGDGYECEFLHPSQIQSPSEGTDIAIVTVGLQAQISYVNEFDSSVIEDKNKKILDALKEKGYIGEIMYPEEMEERGVKSGFADLIISPKTPYHFHSSIVSSFTARGQHDSLEDRAQNIAAFMWGNGIKKGYECTDIIYNTDFMPTMSKLLNVNAPLDSTGNILYEALEEEVVEDKYIEKIEAECATLNGSASKYFDTNASDELAVTGLNSEGSYIEFINVPKSTKMLVNYSAGNNGKLVMYKNEKVVRNIYFPETNSESSYEEKVINIDLEKGDTVKFVFESSNGSAKINIDKIDFYSDKLPENEEIKTGNPFTIVMSPNGDTTRSMGFAWYTDENVKGTKVELIEDDGQEVDFSDSIVFTGICETVGTKLNGDSKVYESHKAISDKLEPGTKYFYRVGDGVTWSEAGSFTTSDEGEFSFLYLTDSQGKNEGDYEVWARTLDKALTQFPESKFMVMAGDMVDAGLNVPNNEQEWIYFFEKARKSLLNLPMAPVMGNHEGRNNTGFANHFNLPIRKDIKATPLNSVYSFDYNDVHFAMLNTEMADSKEMFEPQIEWLKRDMIATDKKWKIIVLHKPLYSTSSHIKDKDIVEVIKPMLGPVIDELGIDLVLQGHDHIYARTVQIYNGEKTDDIVTDGKVKNPEGTMYLISNTSGFKYYDQHPDANFELFEKTEQPKDQSYTGITINNKELKIESYLLNNSEVYDSYKIERTDIAPQAVEDFIVMKTDNGKIKLKWDQANDINEYVIYELDNKINNNWSIRVNSDENKDYNELVLDMDYSDEYKFAIKSVVERSYSHYTEAITEEVMNLIKDIDNLPEEVNLGDKALVNSLMERYNNLSDKDKALVRNYKKLEDAAIKIKELEAEGGTDNEENNNEENNSENENNSGKPEVIDPEKDSNLENEMEKIPNTGSIISYVNILILGFVLIGLGYYVMKKKKEVS</sequence>
<keyword evidence="3" id="KW-1133">Transmembrane helix</keyword>
<dbReference type="Pfam" id="PF00149">
    <property type="entry name" value="Metallophos"/>
    <property type="match status" value="1"/>
</dbReference>
<keyword evidence="7" id="KW-1185">Reference proteome</keyword>
<dbReference type="Pfam" id="PF09136">
    <property type="entry name" value="Glucodextran_B"/>
    <property type="match status" value="1"/>
</dbReference>
<proteinExistence type="predicted"/>
<dbReference type="RefSeq" id="WP_272470030.1">
    <property type="nucleotide sequence ID" value="NZ_JAMRYU010000001.1"/>
</dbReference>
<feature type="compositionally biased region" description="Acidic residues" evidence="2">
    <location>
        <begin position="1652"/>
        <end position="1668"/>
    </location>
</feature>
<evidence type="ECO:0000256" key="1">
    <source>
        <dbReference type="ARBA" id="ARBA00022729"/>
    </source>
</evidence>
<dbReference type="Gene3D" id="2.60.120.260">
    <property type="entry name" value="Galactose-binding domain-like"/>
    <property type="match status" value="1"/>
</dbReference>
<dbReference type="Gene3D" id="3.60.21.10">
    <property type="match status" value="1"/>
</dbReference>
<dbReference type="InterPro" id="IPR029052">
    <property type="entry name" value="Metallo-depent_PP-like"/>
</dbReference>
<dbReference type="Gene3D" id="2.60.40.10">
    <property type="entry name" value="Immunoglobulins"/>
    <property type="match status" value="1"/>
</dbReference>
<evidence type="ECO:0000259" key="5">
    <source>
        <dbReference type="Pfam" id="PF16656"/>
    </source>
</evidence>
<dbReference type="GO" id="GO:0046872">
    <property type="term" value="F:metal ion binding"/>
    <property type="evidence" value="ECO:0007669"/>
    <property type="project" value="InterPro"/>
</dbReference>
<dbReference type="InterPro" id="IPR013783">
    <property type="entry name" value="Ig-like_fold"/>
</dbReference>
<evidence type="ECO:0000313" key="7">
    <source>
        <dbReference type="Proteomes" id="UP001141183"/>
    </source>
</evidence>
<dbReference type="NCBIfam" id="TIGR01167">
    <property type="entry name" value="LPXTG_anchor"/>
    <property type="match status" value="1"/>
</dbReference>
<dbReference type="Pfam" id="PF01663">
    <property type="entry name" value="Phosphodiest"/>
    <property type="match status" value="2"/>
</dbReference>
<dbReference type="Pfam" id="PF16656">
    <property type="entry name" value="Pur_ac_phosph_N"/>
    <property type="match status" value="1"/>
</dbReference>
<evidence type="ECO:0000256" key="2">
    <source>
        <dbReference type="SAM" id="MobiDB-lite"/>
    </source>
</evidence>
<keyword evidence="1" id="KW-0732">Signal</keyword>
<feature type="transmembrane region" description="Helical" evidence="3">
    <location>
        <begin position="1701"/>
        <end position="1722"/>
    </location>
</feature>
<keyword evidence="3" id="KW-0472">Membrane</keyword>
<gene>
    <name evidence="6" type="ORF">NE398_01925</name>
</gene>
<comment type="caution">
    <text evidence="6">The sequence shown here is derived from an EMBL/GenBank/DDBJ whole genome shotgun (WGS) entry which is preliminary data.</text>
</comment>
<accession>A0A9X4AZL3</accession>
<feature type="domain" description="Calcineurin-like phosphoesterase" evidence="4">
    <location>
        <begin position="1211"/>
        <end position="1407"/>
    </location>
</feature>
<evidence type="ECO:0000259" key="4">
    <source>
        <dbReference type="Pfam" id="PF00149"/>
    </source>
</evidence>
<reference evidence="6" key="1">
    <citation type="submission" date="2022-05" db="EMBL/GenBank/DDBJ databases">
        <title>Draft genome sequence of Clostridium tertium strain CP3 isolated from Peru.</title>
        <authorList>
            <person name="Hurtado R."/>
            <person name="Lima L."/>
            <person name="Sousa T."/>
            <person name="Jaiswal A.K."/>
            <person name="Tiwari S."/>
            <person name="Maturrano L."/>
            <person name="Brenig B."/>
            <person name="Azevedo V."/>
        </authorList>
    </citation>
    <scope>NUCLEOTIDE SEQUENCE</scope>
    <source>
        <strain evidence="6">CP3</strain>
    </source>
</reference>
<organism evidence="6 7">
    <name type="scientific">Clostridium tertium</name>
    <dbReference type="NCBI Taxonomy" id="1559"/>
    <lineage>
        <taxon>Bacteria</taxon>
        <taxon>Bacillati</taxon>
        <taxon>Bacillota</taxon>
        <taxon>Clostridia</taxon>
        <taxon>Eubacteriales</taxon>
        <taxon>Clostridiaceae</taxon>
        <taxon>Clostridium</taxon>
    </lineage>
</organism>
<dbReference type="GO" id="GO:0003993">
    <property type="term" value="F:acid phosphatase activity"/>
    <property type="evidence" value="ECO:0007669"/>
    <property type="project" value="InterPro"/>
</dbReference>
<dbReference type="EMBL" id="JAMRYU010000001">
    <property type="protein sequence ID" value="MDC4238927.1"/>
    <property type="molecule type" value="Genomic_DNA"/>
</dbReference>
<dbReference type="Gene3D" id="3.40.720.10">
    <property type="entry name" value="Alkaline Phosphatase, subunit A"/>
    <property type="match status" value="2"/>
</dbReference>
<dbReference type="InterPro" id="IPR015914">
    <property type="entry name" value="PAPs_N"/>
</dbReference>
<dbReference type="InterPro" id="IPR002591">
    <property type="entry name" value="Phosphodiest/P_Trfase"/>
</dbReference>
<name>A0A9X4AZL3_9CLOT</name>
<protein>
    <submittedName>
        <fullName evidence="6">Alkaline phosphatase family protein</fullName>
    </submittedName>
</protein>
<dbReference type="PANTHER" id="PTHR45867">
    <property type="entry name" value="PURPLE ACID PHOSPHATASE"/>
    <property type="match status" value="1"/>
</dbReference>
<evidence type="ECO:0000256" key="3">
    <source>
        <dbReference type="SAM" id="Phobius"/>
    </source>
</evidence>
<feature type="domain" description="Purple acid phosphatase N-terminal" evidence="5">
    <location>
        <begin position="1103"/>
        <end position="1203"/>
    </location>
</feature>
<dbReference type="SUPFAM" id="SSF49785">
    <property type="entry name" value="Galactose-binding domain-like"/>
    <property type="match status" value="1"/>
</dbReference>